<keyword evidence="5" id="KW-1185">Reference proteome</keyword>
<dbReference type="InterPro" id="IPR045401">
    <property type="entry name" value="GAP1-M"/>
</dbReference>
<comment type="caution">
    <text evidence="4">The sequence shown here is derived from an EMBL/GenBank/DDBJ whole genome shotgun (WGS) entry which is preliminary data.</text>
</comment>
<feature type="domain" description="GTPase-associated protein 1 N-terminal" evidence="1">
    <location>
        <begin position="5"/>
        <end position="136"/>
    </location>
</feature>
<dbReference type="EMBL" id="JADOTY010000001">
    <property type="protein sequence ID" value="MBG6104638.1"/>
    <property type="molecule type" value="Genomic_DNA"/>
</dbReference>
<reference evidence="4 5" key="1">
    <citation type="submission" date="2020-11" db="EMBL/GenBank/DDBJ databases">
        <title>Sequencing the genomes of 1000 actinobacteria strains.</title>
        <authorList>
            <person name="Klenk H.-P."/>
        </authorList>
    </citation>
    <scope>NUCLEOTIDE SEQUENCE [LARGE SCALE GENOMIC DNA]</scope>
    <source>
        <strain evidence="4 5">DSM 101695</strain>
    </source>
</reference>
<dbReference type="Pfam" id="PF20013">
    <property type="entry name" value="GAP1-N2"/>
    <property type="match status" value="1"/>
</dbReference>
<evidence type="ECO:0000259" key="2">
    <source>
        <dbReference type="Pfam" id="PF20014"/>
    </source>
</evidence>
<evidence type="ECO:0000259" key="1">
    <source>
        <dbReference type="Pfam" id="PF20013"/>
    </source>
</evidence>
<dbReference type="Pfam" id="PF20052">
    <property type="entry name" value="GAP1-C"/>
    <property type="match status" value="1"/>
</dbReference>
<feature type="domain" description="GTPase-associated protein 1-like C-terminal" evidence="3">
    <location>
        <begin position="273"/>
        <end position="780"/>
    </location>
</feature>
<evidence type="ECO:0000313" key="5">
    <source>
        <dbReference type="Proteomes" id="UP000631791"/>
    </source>
</evidence>
<protein>
    <submittedName>
        <fullName evidence="4">Uncharacterized protein</fullName>
    </submittedName>
</protein>
<feature type="domain" description="GTPase-associated protein 1 middle" evidence="2">
    <location>
        <begin position="160"/>
        <end position="253"/>
    </location>
</feature>
<gene>
    <name evidence="4" type="ORF">IW249_005052</name>
</gene>
<dbReference type="InterPro" id="IPR049532">
    <property type="entry name" value="GAP1-like_C"/>
</dbReference>
<dbReference type="Pfam" id="PF20014">
    <property type="entry name" value="GAP1-M"/>
    <property type="match status" value="1"/>
</dbReference>
<proteinExistence type="predicted"/>
<evidence type="ECO:0000313" key="4">
    <source>
        <dbReference type="EMBL" id="MBG6104638.1"/>
    </source>
</evidence>
<evidence type="ECO:0000259" key="3">
    <source>
        <dbReference type="Pfam" id="PF20052"/>
    </source>
</evidence>
<organism evidence="4 5">
    <name type="scientific">Micromonospora vinacea</name>
    <dbReference type="NCBI Taxonomy" id="709878"/>
    <lineage>
        <taxon>Bacteria</taxon>
        <taxon>Bacillati</taxon>
        <taxon>Actinomycetota</taxon>
        <taxon>Actinomycetes</taxon>
        <taxon>Micromonosporales</taxon>
        <taxon>Micromonosporaceae</taxon>
        <taxon>Micromonospora</taxon>
    </lineage>
</organism>
<name>A0ABS0K7M1_9ACTN</name>
<sequence>MTGRFEALIWTDCREGQGLRGTPGLQFQARSAGADRNAEAVVQRNLLYEPPPRWMGQRRPVSDYPASFAHVWDGLLATAAGVYLGRESVGGREGNQLTHAIVTDDPAAYGLVRPAQMFGAPFWTAEPARTTQCPALLPGWHPGSFGAAEAQTFVRGAPDGDELLGALLSTLRPPSGQLGRRVLFVAREAAEVMRWITAVTLLIPQREALRIGFKVFTLNPAFAPHRILAVHPDWGGAEATLDNDQGYAVFDLVRHDWSRVTHTRAARQWTELFLAEDPMDVVDAVEVAAASGLDDDGGTTVALAAILGRRPPPEKAAGLVGWLRQGPPQLVRRYGSGIVDLLVAASSQWPVEVLRSLDEVSRATTSWHRAAQVRLALIEAELREATVAGVVRPERAPPLSGEWTPAEHERLLAAIIREMRLAEPPMFETLLRLCGRFGLRPPLADLQPGLDRFVLDWADNPDHAYQVASWACAEEIQRLLRHELGERLAHEPDRAYDLGDSWWDVLLREPMRLDEPLDAAVVEAALRHLPARQQLDLVEQCLRTALAATRPVAMVNRTASVIWTHRAVSRAEAHLLAHLLPRDTPLDSRVFALLHQEVIDYRSKREYIDAALVVIAHGLWVPQVDTLHAITGHRALAYVFDQLADPTFDGSALLRALDDVSPHLAWAQMPDLCEAITRAPVVAVALTVLTHVHVQQLTEPCSRKLCGELMNNSNPAHVALAFVLLNIGSQSAVMASMIQPGVRADLDRQVRTVVSRCSEKRFREITTHIDGLGPMWSALWKTFARSHRRGLVRRLRQRRRG</sequence>
<dbReference type="InterPro" id="IPR045402">
    <property type="entry name" value="GAP1-N2"/>
</dbReference>
<accession>A0ABS0K7M1</accession>
<dbReference type="Proteomes" id="UP000631791">
    <property type="component" value="Unassembled WGS sequence"/>
</dbReference>
<dbReference type="RefSeq" id="WP_196923056.1">
    <property type="nucleotide sequence ID" value="NZ_JADOTY010000001.1"/>
</dbReference>